<dbReference type="InterPro" id="IPR000182">
    <property type="entry name" value="GNAT_dom"/>
</dbReference>
<dbReference type="PANTHER" id="PTHR43877">
    <property type="entry name" value="AMINOALKYLPHOSPHONATE N-ACETYLTRANSFERASE-RELATED-RELATED"/>
    <property type="match status" value="1"/>
</dbReference>
<evidence type="ECO:0000313" key="5">
    <source>
        <dbReference type="Proteomes" id="UP001500556"/>
    </source>
</evidence>
<evidence type="ECO:0000259" key="3">
    <source>
        <dbReference type="PROSITE" id="PS51186"/>
    </source>
</evidence>
<dbReference type="InterPro" id="IPR016181">
    <property type="entry name" value="Acyl_CoA_acyltransferase"/>
</dbReference>
<dbReference type="Pfam" id="PF00583">
    <property type="entry name" value="Acetyltransf_1"/>
    <property type="match status" value="1"/>
</dbReference>
<keyword evidence="5" id="KW-1185">Reference proteome</keyword>
<dbReference type="CDD" id="cd04301">
    <property type="entry name" value="NAT_SF"/>
    <property type="match status" value="1"/>
</dbReference>
<dbReference type="RefSeq" id="WP_345505193.1">
    <property type="nucleotide sequence ID" value="NZ_BAABLO010000013.1"/>
</dbReference>
<dbReference type="InterPro" id="IPR050832">
    <property type="entry name" value="Bact_Acetyltransf"/>
</dbReference>
<keyword evidence="1" id="KW-0808">Transferase</keyword>
<comment type="caution">
    <text evidence="4">The sequence shown here is derived from an EMBL/GenBank/DDBJ whole genome shotgun (WGS) entry which is preliminary data.</text>
</comment>
<dbReference type="PANTHER" id="PTHR43877:SF1">
    <property type="entry name" value="ACETYLTRANSFERASE"/>
    <property type="match status" value="1"/>
</dbReference>
<keyword evidence="2" id="KW-0012">Acyltransferase</keyword>
<accession>A0ABP8YKU7</accession>
<dbReference type="SUPFAM" id="SSF55729">
    <property type="entry name" value="Acyl-CoA N-acyltransferases (Nat)"/>
    <property type="match status" value="1"/>
</dbReference>
<feature type="domain" description="N-acetyltransferase" evidence="3">
    <location>
        <begin position="21"/>
        <end position="193"/>
    </location>
</feature>
<protein>
    <recommendedName>
        <fullName evidence="3">N-acetyltransferase domain-containing protein</fullName>
    </recommendedName>
</protein>
<dbReference type="EMBL" id="BAABLO010000013">
    <property type="protein sequence ID" value="GAA4732993.1"/>
    <property type="molecule type" value="Genomic_DNA"/>
</dbReference>
<evidence type="ECO:0000256" key="1">
    <source>
        <dbReference type="ARBA" id="ARBA00022679"/>
    </source>
</evidence>
<organism evidence="4 5">
    <name type="scientific">Pedococcus ginsenosidimutans</name>
    <dbReference type="NCBI Taxonomy" id="490570"/>
    <lineage>
        <taxon>Bacteria</taxon>
        <taxon>Bacillati</taxon>
        <taxon>Actinomycetota</taxon>
        <taxon>Actinomycetes</taxon>
        <taxon>Micrococcales</taxon>
        <taxon>Intrasporangiaceae</taxon>
        <taxon>Pedococcus</taxon>
    </lineage>
</organism>
<dbReference type="Proteomes" id="UP001500556">
    <property type="component" value="Unassembled WGS sequence"/>
</dbReference>
<sequence>MSSEHDHPHDHTHPTGPLADASVRIARETDAPAVGFVQAVVWREAYDGVVPPEVLEAFEPQAFASAWRQSLANPPQGVYRLLAACAGDQVVGFASIGPSQDPDADAATGEVSALAVHPQARRAGHGSRLVNAAVDTLRGAGAESVHAWVLAGDEATRAFLAASGLHPDGAFRDRVVSPAGDTAREVRLVADIRPDGPATSP</sequence>
<evidence type="ECO:0000256" key="2">
    <source>
        <dbReference type="ARBA" id="ARBA00023315"/>
    </source>
</evidence>
<dbReference type="Gene3D" id="3.40.630.30">
    <property type="match status" value="1"/>
</dbReference>
<evidence type="ECO:0000313" key="4">
    <source>
        <dbReference type="EMBL" id="GAA4732993.1"/>
    </source>
</evidence>
<name>A0ABP8YKU7_9MICO</name>
<gene>
    <name evidence="4" type="ORF">GCM10025782_35420</name>
</gene>
<proteinExistence type="predicted"/>
<dbReference type="PROSITE" id="PS51186">
    <property type="entry name" value="GNAT"/>
    <property type="match status" value="1"/>
</dbReference>
<reference evidence="5" key="1">
    <citation type="journal article" date="2019" name="Int. J. Syst. Evol. Microbiol.">
        <title>The Global Catalogue of Microorganisms (GCM) 10K type strain sequencing project: providing services to taxonomists for standard genome sequencing and annotation.</title>
        <authorList>
            <consortium name="The Broad Institute Genomics Platform"/>
            <consortium name="The Broad Institute Genome Sequencing Center for Infectious Disease"/>
            <person name="Wu L."/>
            <person name="Ma J."/>
        </authorList>
    </citation>
    <scope>NUCLEOTIDE SEQUENCE [LARGE SCALE GENOMIC DNA]</scope>
    <source>
        <strain evidence="5">JCM 18961</strain>
    </source>
</reference>